<feature type="region of interest" description="Disordered" evidence="1">
    <location>
        <begin position="213"/>
        <end position="235"/>
    </location>
</feature>
<dbReference type="EMBL" id="MU853593">
    <property type="protein sequence ID" value="KAK4142821.1"/>
    <property type="molecule type" value="Genomic_DNA"/>
</dbReference>
<feature type="compositionally biased region" description="Low complexity" evidence="1">
    <location>
        <begin position="53"/>
        <end position="64"/>
    </location>
</feature>
<feature type="compositionally biased region" description="Low complexity" evidence="1">
    <location>
        <begin position="254"/>
        <end position="274"/>
    </location>
</feature>
<accession>A0AAN6ZMN2</accession>
<evidence type="ECO:0000259" key="2">
    <source>
        <dbReference type="Pfam" id="PF14420"/>
    </source>
</evidence>
<sequence>MFVPENRAVAPAWSGPATDPRRATDESSQTSGSGFASASGASQPSHASHHPSHAAVAHASQAAQRTQAANPPLRPPTEAQSIQLGHYEPGLGPGPPLPAPAQAAPSLASPSPLLSPTSTTPNPHAMSDAAAIAAVEGNSRTLQGPSAAEWARHRQKIVDLYRQYPLKRVSEIMRKHYGFSASKRMYDKRFREWNVFKNANSDERTRAARRAHLAPAVVPPSPHSHGGDRDPESNFDQQDLRRTLHCARTIQPDSAPAAAVAPESSPSAPIESQAPPSPEPYRQPRRSISISDLLKPENEPIVPSHTAPVHREENPPQVPFSPPYSPQTPNYAADTVPSSPWGGSQEQEDGTELVLSRSPQATYRSQLQILFATPPRSLSPDPAMRTMNIVTTKLREYYDWQLENIPAGVLPDDYLGHRSPTESTQYWSTIKEAIYLVKISAKSTQPPELRPDRRAWAAFAEAGEMAASAMTAQPFDFLRHLFATLSPINTSARPELRGILLQFLSSQARDRLSANHPITQICEELQRDQGCQEISQRSLQCMLDIFNSRLERSRAITYKLLDSLATLLRRSGDYQAGLKIVTELLSVARPVFGPNSDQVRSVENELAHFYMIGNEPDLALGHCMSVVTRPPPTVMAATPAGQPSGSEIVSQNYYRDGIAAHTMEDIAEIHERRGDLEQCIAWLERAAHIALEVWGGDAIATTHVIDKLTRLQRQFGGDLLRSASFWEAAVAPQPIEQPSEPSN</sequence>
<reference evidence="3" key="2">
    <citation type="submission" date="2023-05" db="EMBL/GenBank/DDBJ databases">
        <authorList>
            <consortium name="Lawrence Berkeley National Laboratory"/>
            <person name="Steindorff A."/>
            <person name="Hensen N."/>
            <person name="Bonometti L."/>
            <person name="Westerberg I."/>
            <person name="Brannstrom I.O."/>
            <person name="Guillou S."/>
            <person name="Cros-Aarteil S."/>
            <person name="Calhoun S."/>
            <person name="Haridas S."/>
            <person name="Kuo A."/>
            <person name="Mondo S."/>
            <person name="Pangilinan J."/>
            <person name="Riley R."/>
            <person name="Labutti K."/>
            <person name="Andreopoulos B."/>
            <person name="Lipzen A."/>
            <person name="Chen C."/>
            <person name="Yanf M."/>
            <person name="Daum C."/>
            <person name="Ng V."/>
            <person name="Clum A."/>
            <person name="Ohm R."/>
            <person name="Martin F."/>
            <person name="Silar P."/>
            <person name="Natvig D."/>
            <person name="Lalanne C."/>
            <person name="Gautier V."/>
            <person name="Ament-Velasquez S.L."/>
            <person name="Kruys A."/>
            <person name="Hutchinson M.I."/>
            <person name="Powell A.J."/>
            <person name="Barry K."/>
            <person name="Miller A.N."/>
            <person name="Grigoriev I.V."/>
            <person name="Debuchy R."/>
            <person name="Gladieux P."/>
            <person name="Thoren M.H."/>
            <person name="Johannesson H."/>
        </authorList>
    </citation>
    <scope>NUCLEOTIDE SEQUENCE</scope>
    <source>
        <strain evidence="3">CBS 141.50</strain>
    </source>
</reference>
<evidence type="ECO:0000313" key="3">
    <source>
        <dbReference type="EMBL" id="KAK4142821.1"/>
    </source>
</evidence>
<dbReference type="GeneID" id="87817672"/>
<evidence type="ECO:0000313" key="4">
    <source>
        <dbReference type="Proteomes" id="UP001302676"/>
    </source>
</evidence>
<feature type="compositionally biased region" description="Low complexity" evidence="1">
    <location>
        <begin position="100"/>
        <end position="121"/>
    </location>
</feature>
<feature type="region of interest" description="Disordered" evidence="1">
    <location>
        <begin position="1"/>
        <end position="125"/>
    </location>
</feature>
<dbReference type="RefSeq" id="XP_062636192.1">
    <property type="nucleotide sequence ID" value="XM_062781059.1"/>
</dbReference>
<proteinExistence type="predicted"/>
<protein>
    <recommendedName>
        <fullName evidence="2">Clr5 domain-containing protein</fullName>
    </recommendedName>
</protein>
<dbReference type="Pfam" id="PF14420">
    <property type="entry name" value="Clr5"/>
    <property type="match status" value="1"/>
</dbReference>
<name>A0AAN6ZMN2_9PEZI</name>
<dbReference type="InterPro" id="IPR011990">
    <property type="entry name" value="TPR-like_helical_dom_sf"/>
</dbReference>
<organism evidence="3 4">
    <name type="scientific">Dichotomopilus funicola</name>
    <dbReference type="NCBI Taxonomy" id="1934379"/>
    <lineage>
        <taxon>Eukaryota</taxon>
        <taxon>Fungi</taxon>
        <taxon>Dikarya</taxon>
        <taxon>Ascomycota</taxon>
        <taxon>Pezizomycotina</taxon>
        <taxon>Sordariomycetes</taxon>
        <taxon>Sordariomycetidae</taxon>
        <taxon>Sordariales</taxon>
        <taxon>Chaetomiaceae</taxon>
        <taxon>Dichotomopilus</taxon>
    </lineage>
</organism>
<dbReference type="AlphaFoldDB" id="A0AAN6ZMN2"/>
<feature type="compositionally biased region" description="Low complexity" evidence="1">
    <location>
        <begin position="27"/>
        <end position="46"/>
    </location>
</feature>
<feature type="region of interest" description="Disordered" evidence="1">
    <location>
        <begin position="254"/>
        <end position="349"/>
    </location>
</feature>
<dbReference type="Gene3D" id="1.25.40.10">
    <property type="entry name" value="Tetratricopeptide repeat domain"/>
    <property type="match status" value="1"/>
</dbReference>
<dbReference type="PANTHER" id="PTHR38788:SF3">
    <property type="entry name" value="CLR5 DOMAIN-CONTAINING PROTEIN"/>
    <property type="match status" value="1"/>
</dbReference>
<dbReference type="Proteomes" id="UP001302676">
    <property type="component" value="Unassembled WGS sequence"/>
</dbReference>
<reference evidence="3" key="1">
    <citation type="journal article" date="2023" name="Mol. Phylogenet. Evol.">
        <title>Genome-scale phylogeny and comparative genomics of the fungal order Sordariales.</title>
        <authorList>
            <person name="Hensen N."/>
            <person name="Bonometti L."/>
            <person name="Westerberg I."/>
            <person name="Brannstrom I.O."/>
            <person name="Guillou S."/>
            <person name="Cros-Aarteil S."/>
            <person name="Calhoun S."/>
            <person name="Haridas S."/>
            <person name="Kuo A."/>
            <person name="Mondo S."/>
            <person name="Pangilinan J."/>
            <person name="Riley R."/>
            <person name="LaButti K."/>
            <person name="Andreopoulos B."/>
            <person name="Lipzen A."/>
            <person name="Chen C."/>
            <person name="Yan M."/>
            <person name="Daum C."/>
            <person name="Ng V."/>
            <person name="Clum A."/>
            <person name="Steindorff A."/>
            <person name="Ohm R.A."/>
            <person name="Martin F."/>
            <person name="Silar P."/>
            <person name="Natvig D.O."/>
            <person name="Lalanne C."/>
            <person name="Gautier V."/>
            <person name="Ament-Velasquez S.L."/>
            <person name="Kruys A."/>
            <person name="Hutchinson M.I."/>
            <person name="Powell A.J."/>
            <person name="Barry K."/>
            <person name="Miller A.N."/>
            <person name="Grigoriev I.V."/>
            <person name="Debuchy R."/>
            <person name="Gladieux P."/>
            <person name="Hiltunen Thoren M."/>
            <person name="Johannesson H."/>
        </authorList>
    </citation>
    <scope>NUCLEOTIDE SEQUENCE</scope>
    <source>
        <strain evidence="3">CBS 141.50</strain>
    </source>
</reference>
<feature type="compositionally biased region" description="Basic and acidic residues" evidence="1">
    <location>
        <begin position="225"/>
        <end position="235"/>
    </location>
</feature>
<feature type="compositionally biased region" description="Polar residues" evidence="1">
    <location>
        <begin position="336"/>
        <end position="345"/>
    </location>
</feature>
<dbReference type="PANTHER" id="PTHR38788">
    <property type="entry name" value="CLR5 DOMAIN-CONTAINING PROTEIN"/>
    <property type="match status" value="1"/>
</dbReference>
<keyword evidence="4" id="KW-1185">Reference proteome</keyword>
<dbReference type="InterPro" id="IPR025676">
    <property type="entry name" value="Clr5_dom"/>
</dbReference>
<comment type="caution">
    <text evidence="3">The sequence shown here is derived from an EMBL/GenBank/DDBJ whole genome shotgun (WGS) entry which is preliminary data.</text>
</comment>
<feature type="domain" description="Clr5" evidence="2">
    <location>
        <begin position="147"/>
        <end position="197"/>
    </location>
</feature>
<gene>
    <name evidence="3" type="ORF">C8A04DRAFT_29588</name>
</gene>
<evidence type="ECO:0000256" key="1">
    <source>
        <dbReference type="SAM" id="MobiDB-lite"/>
    </source>
</evidence>
<feature type="compositionally biased region" description="Pro residues" evidence="1">
    <location>
        <begin position="316"/>
        <end position="326"/>
    </location>
</feature>